<dbReference type="STRING" id="1314777.A0A165A9J4"/>
<feature type="region of interest" description="Disordered" evidence="1">
    <location>
        <begin position="202"/>
        <end position="222"/>
    </location>
</feature>
<protein>
    <submittedName>
        <fullName evidence="2">Uncharacterized protein</fullName>
    </submittedName>
</protein>
<feature type="region of interest" description="Disordered" evidence="1">
    <location>
        <begin position="64"/>
        <end position="129"/>
    </location>
</feature>
<accession>A0A165A9J4</accession>
<proteinExistence type="predicted"/>
<dbReference type="EMBL" id="KV419395">
    <property type="protein sequence ID" value="KZS98664.1"/>
    <property type="molecule type" value="Genomic_DNA"/>
</dbReference>
<organism evidence="2 3">
    <name type="scientific">Sistotremastrum niveocremeum HHB9708</name>
    <dbReference type="NCBI Taxonomy" id="1314777"/>
    <lineage>
        <taxon>Eukaryota</taxon>
        <taxon>Fungi</taxon>
        <taxon>Dikarya</taxon>
        <taxon>Basidiomycota</taxon>
        <taxon>Agaricomycotina</taxon>
        <taxon>Agaricomycetes</taxon>
        <taxon>Sistotremastrales</taxon>
        <taxon>Sistotremastraceae</taxon>
        <taxon>Sertulicium</taxon>
        <taxon>Sertulicium niveocremeum</taxon>
    </lineage>
</organism>
<evidence type="ECO:0000313" key="2">
    <source>
        <dbReference type="EMBL" id="KZS98664.1"/>
    </source>
</evidence>
<gene>
    <name evidence="2" type="ORF">SISNIDRAFT_448954</name>
</gene>
<evidence type="ECO:0000313" key="3">
    <source>
        <dbReference type="Proteomes" id="UP000076722"/>
    </source>
</evidence>
<dbReference type="AlphaFoldDB" id="A0A165A9J4"/>
<name>A0A165A9J4_9AGAM</name>
<dbReference type="OrthoDB" id="3227079at2759"/>
<sequence length="222" mass="24396">MSLFETIFGCCLRRSSSNGERDRLISSDLEAPAAYTHLAPPVDHVKERLGRIVRAKESSMVNASRNMPFNLHHSSDQPSWSRGSSSRYRAASPEPSISASMSESSESIRRSHSQTHMSNAEESPEPRRNVRVIRGVGVIRKVSRDEAYLRPNGNGLGDETPPQQGEDGNGNAVEGDTVEVSELPEADRERILALSSDISKRLREGQSIPALSTANISRGWDD</sequence>
<keyword evidence="3" id="KW-1185">Reference proteome</keyword>
<reference evidence="2 3" key="1">
    <citation type="journal article" date="2016" name="Mol. Biol. Evol.">
        <title>Comparative Genomics of Early-Diverging Mushroom-Forming Fungi Provides Insights into the Origins of Lignocellulose Decay Capabilities.</title>
        <authorList>
            <person name="Nagy L.G."/>
            <person name="Riley R."/>
            <person name="Tritt A."/>
            <person name="Adam C."/>
            <person name="Daum C."/>
            <person name="Floudas D."/>
            <person name="Sun H."/>
            <person name="Yadav J.S."/>
            <person name="Pangilinan J."/>
            <person name="Larsson K.H."/>
            <person name="Matsuura K."/>
            <person name="Barry K."/>
            <person name="Labutti K."/>
            <person name="Kuo R."/>
            <person name="Ohm R.A."/>
            <person name="Bhattacharya S.S."/>
            <person name="Shirouzu T."/>
            <person name="Yoshinaga Y."/>
            <person name="Martin F.M."/>
            <person name="Grigoriev I.V."/>
            <person name="Hibbett D.S."/>
        </authorList>
    </citation>
    <scope>NUCLEOTIDE SEQUENCE [LARGE SCALE GENOMIC DNA]</scope>
    <source>
        <strain evidence="2 3">HHB9708</strain>
    </source>
</reference>
<evidence type="ECO:0000256" key="1">
    <source>
        <dbReference type="SAM" id="MobiDB-lite"/>
    </source>
</evidence>
<feature type="region of interest" description="Disordered" evidence="1">
    <location>
        <begin position="144"/>
        <end position="188"/>
    </location>
</feature>
<dbReference type="Proteomes" id="UP000076722">
    <property type="component" value="Unassembled WGS sequence"/>
</dbReference>
<feature type="compositionally biased region" description="Low complexity" evidence="1">
    <location>
        <begin position="76"/>
        <end position="105"/>
    </location>
</feature>